<proteinExistence type="inferred from homology"/>
<dbReference type="CDD" id="cd03357">
    <property type="entry name" value="LbH_MAT_GAT"/>
    <property type="match status" value="1"/>
</dbReference>
<dbReference type="OMA" id="CVILDCN"/>
<evidence type="ECO:0000259" key="6">
    <source>
        <dbReference type="SMART" id="SM01266"/>
    </source>
</evidence>
<evidence type="ECO:0000256" key="1">
    <source>
        <dbReference type="ARBA" id="ARBA00007274"/>
    </source>
</evidence>
<dbReference type="InterPro" id="IPR039369">
    <property type="entry name" value="LacA-like"/>
</dbReference>
<comment type="similarity">
    <text evidence="1 5">Belongs to the transferase hexapeptide repeat family.</text>
</comment>
<accession>A0A553IGT8</accession>
<dbReference type="PROSITE" id="PS00101">
    <property type="entry name" value="HEXAPEP_TRANSFERASES"/>
    <property type="match status" value="1"/>
</dbReference>
<keyword evidence="2 5" id="KW-0808">Transferase</keyword>
<evidence type="ECO:0000256" key="4">
    <source>
        <dbReference type="ARBA" id="ARBA00023315"/>
    </source>
</evidence>
<dbReference type="Proteomes" id="UP000315938">
    <property type="component" value="Unassembled WGS sequence"/>
</dbReference>
<keyword evidence="4 5" id="KW-0012">Acyltransferase</keyword>
<dbReference type="PANTHER" id="PTHR43017">
    <property type="entry name" value="GALACTOSIDE O-ACETYLTRANSFERASE"/>
    <property type="match status" value="1"/>
</dbReference>
<dbReference type="Gene3D" id="2.160.10.10">
    <property type="entry name" value="Hexapeptide repeat proteins"/>
    <property type="match status" value="1"/>
</dbReference>
<organism evidence="7 8">
    <name type="scientific">Acholeplasma laidlawii</name>
    <dbReference type="NCBI Taxonomy" id="2148"/>
    <lineage>
        <taxon>Bacteria</taxon>
        <taxon>Bacillati</taxon>
        <taxon>Mycoplasmatota</taxon>
        <taxon>Mollicutes</taxon>
        <taxon>Acholeplasmatales</taxon>
        <taxon>Acholeplasmataceae</taxon>
        <taxon>Acholeplasma</taxon>
    </lineage>
</organism>
<evidence type="ECO:0000313" key="7">
    <source>
        <dbReference type="EMBL" id="TRX99409.1"/>
    </source>
</evidence>
<evidence type="ECO:0000313" key="8">
    <source>
        <dbReference type="Proteomes" id="UP000315938"/>
    </source>
</evidence>
<sequence length="202" mass="22751">MSQLKRMLSGELYMAEGEELGKIRDNMLDKLYQYNHAHYNNHKLRDELIKEILGGYKDKLKITPPVYFDYGKHTFVGKNFYANFDCIFLDVNTITIGDNVMFGPRVGLYTAGHPIDKDVRITGLEYGLPITIGNNVWIGGNVVVMPGVHIGDNTIIGSGSVVTKDIPSDVIAAGNPCKVIRKITTEDKIYWEGKKKIYEESF</sequence>
<protein>
    <recommendedName>
        <fullName evidence="5">Acetyltransferase</fullName>
        <ecNumber evidence="5">2.3.1.-</ecNumber>
    </recommendedName>
</protein>
<reference evidence="7 8" key="1">
    <citation type="submission" date="2019-07" db="EMBL/GenBank/DDBJ databases">
        <title>Genome sequence of Acholeplasma laidlawii strain with increased resistance to erythromycin.</title>
        <authorList>
            <person name="Medvedeva E.S."/>
            <person name="Baranova N.B."/>
            <person name="Siniagina M.N."/>
            <person name="Mouzykantov A."/>
            <person name="Chernova O.A."/>
            <person name="Chernov V.M."/>
        </authorList>
    </citation>
    <scope>NUCLEOTIDE SEQUENCE [LARGE SCALE GENOMIC DNA]</scope>
    <source>
        <strain evidence="7 8">PG8REry</strain>
    </source>
</reference>
<evidence type="ECO:0000256" key="2">
    <source>
        <dbReference type="ARBA" id="ARBA00022679"/>
    </source>
</evidence>
<gene>
    <name evidence="7" type="ORF">FNV44_06820</name>
</gene>
<dbReference type="FunFam" id="2.160.10.10:FF:000008">
    <property type="entry name" value="Maltose O-acetyltransferase"/>
    <property type="match status" value="1"/>
</dbReference>
<dbReference type="Pfam" id="PF00132">
    <property type="entry name" value="Hexapep"/>
    <property type="match status" value="1"/>
</dbReference>
<dbReference type="PANTHER" id="PTHR43017:SF1">
    <property type="entry name" value="ACETYLTRANSFERASE YJL218W-RELATED"/>
    <property type="match status" value="1"/>
</dbReference>
<feature type="domain" description="Maltose/galactoside acetyltransferase" evidence="6">
    <location>
        <begin position="4"/>
        <end position="58"/>
    </location>
</feature>
<dbReference type="InterPro" id="IPR011004">
    <property type="entry name" value="Trimer_LpxA-like_sf"/>
</dbReference>
<dbReference type="InterPro" id="IPR001451">
    <property type="entry name" value="Hexapep"/>
</dbReference>
<dbReference type="EC" id="2.3.1.-" evidence="5"/>
<evidence type="ECO:0000256" key="3">
    <source>
        <dbReference type="ARBA" id="ARBA00022737"/>
    </source>
</evidence>
<dbReference type="InterPro" id="IPR018357">
    <property type="entry name" value="Hexapep_transf_CS"/>
</dbReference>
<dbReference type="InterPro" id="IPR024688">
    <property type="entry name" value="Mac_dom"/>
</dbReference>
<dbReference type="GeneID" id="41338227"/>
<evidence type="ECO:0000256" key="5">
    <source>
        <dbReference type="RuleBase" id="RU367021"/>
    </source>
</evidence>
<dbReference type="AlphaFoldDB" id="A0A553IGT8"/>
<dbReference type="Pfam" id="PF12464">
    <property type="entry name" value="Mac"/>
    <property type="match status" value="1"/>
</dbReference>
<dbReference type="SMART" id="SM01266">
    <property type="entry name" value="Mac"/>
    <property type="match status" value="1"/>
</dbReference>
<name>A0A553IGT8_ACHLA</name>
<dbReference type="EMBL" id="VKID01000002">
    <property type="protein sequence ID" value="TRX99409.1"/>
    <property type="molecule type" value="Genomic_DNA"/>
</dbReference>
<keyword evidence="3" id="KW-0677">Repeat</keyword>
<dbReference type="RefSeq" id="WP_012241997.1">
    <property type="nucleotide sequence ID" value="NZ_JACAOE010000002.1"/>
</dbReference>
<dbReference type="GO" id="GO:0008870">
    <property type="term" value="F:galactoside O-acetyltransferase activity"/>
    <property type="evidence" value="ECO:0007669"/>
    <property type="project" value="TreeGrafter"/>
</dbReference>
<dbReference type="SUPFAM" id="SSF51161">
    <property type="entry name" value="Trimeric LpxA-like enzymes"/>
    <property type="match status" value="1"/>
</dbReference>
<comment type="caution">
    <text evidence="7">The sequence shown here is derived from an EMBL/GenBank/DDBJ whole genome shotgun (WGS) entry which is preliminary data.</text>
</comment>